<reference evidence="1" key="2">
    <citation type="journal article" date="2021" name="PeerJ">
        <title>Extensive microbial diversity within the chicken gut microbiome revealed by metagenomics and culture.</title>
        <authorList>
            <person name="Gilroy R."/>
            <person name="Ravi A."/>
            <person name="Getino M."/>
            <person name="Pursley I."/>
            <person name="Horton D.L."/>
            <person name="Alikhan N.F."/>
            <person name="Baker D."/>
            <person name="Gharbi K."/>
            <person name="Hall N."/>
            <person name="Watson M."/>
            <person name="Adriaenssens E.M."/>
            <person name="Foster-Nyarko E."/>
            <person name="Jarju S."/>
            <person name="Secka A."/>
            <person name="Antonio M."/>
            <person name="Oren A."/>
            <person name="Chaudhuri R.R."/>
            <person name="La Ragione R."/>
            <person name="Hildebrand F."/>
            <person name="Pallen M.J."/>
        </authorList>
    </citation>
    <scope>NUCLEOTIDE SEQUENCE</scope>
    <source>
        <strain evidence="1">1370</strain>
    </source>
</reference>
<comment type="caution">
    <text evidence="1">The sequence shown here is derived from an EMBL/GenBank/DDBJ whole genome shotgun (WGS) entry which is preliminary data.</text>
</comment>
<reference evidence="1" key="1">
    <citation type="submission" date="2020-10" db="EMBL/GenBank/DDBJ databases">
        <authorList>
            <person name="Gilroy R."/>
        </authorList>
    </citation>
    <scope>NUCLEOTIDE SEQUENCE</scope>
    <source>
        <strain evidence="1">1370</strain>
    </source>
</reference>
<name>A0A9D1T3A2_9FIRM</name>
<gene>
    <name evidence="1" type="ORF">IAD28_01040</name>
</gene>
<evidence type="ECO:0000313" key="1">
    <source>
        <dbReference type="EMBL" id="HIV10270.1"/>
    </source>
</evidence>
<dbReference type="Proteomes" id="UP000823960">
    <property type="component" value="Unassembled WGS sequence"/>
</dbReference>
<sequence length="117" mass="12976">MLYERVMESCRLIRQSVSLDADGNRVIVKEQPVDIMAAFSEDGTRTAETAGGVCEVISYTVTLLEEYGAAPGDIILRENNQELRLTGAAERPPSFSGISFRQYKGEAWEYEHGTVNV</sequence>
<proteinExistence type="predicted"/>
<dbReference type="AlphaFoldDB" id="A0A9D1T3A2"/>
<organism evidence="1 2">
    <name type="scientific">Candidatus Faeciplasma avium</name>
    <dbReference type="NCBI Taxonomy" id="2840798"/>
    <lineage>
        <taxon>Bacteria</taxon>
        <taxon>Bacillati</taxon>
        <taxon>Bacillota</taxon>
        <taxon>Clostridia</taxon>
        <taxon>Eubacteriales</taxon>
        <taxon>Oscillospiraceae</taxon>
        <taxon>Oscillospiraceae incertae sedis</taxon>
        <taxon>Candidatus Faeciplasma</taxon>
    </lineage>
</organism>
<evidence type="ECO:0000313" key="2">
    <source>
        <dbReference type="Proteomes" id="UP000823960"/>
    </source>
</evidence>
<protein>
    <submittedName>
        <fullName evidence="1">Uncharacterized protein</fullName>
    </submittedName>
</protein>
<accession>A0A9D1T3A2</accession>
<dbReference type="EMBL" id="DVOL01000012">
    <property type="protein sequence ID" value="HIV10270.1"/>
    <property type="molecule type" value="Genomic_DNA"/>
</dbReference>